<evidence type="ECO:0000256" key="1">
    <source>
        <dbReference type="SAM" id="Phobius"/>
    </source>
</evidence>
<evidence type="ECO:0000313" key="2">
    <source>
        <dbReference type="EMBL" id="JAP98654.1"/>
    </source>
</evidence>
<keyword evidence="1" id="KW-1133">Transmembrane helix</keyword>
<gene>
    <name evidence="2" type="ORF">g.16576</name>
</gene>
<name>A0A146KSM8_LYGHE</name>
<dbReference type="AlphaFoldDB" id="A0A146KSM8"/>
<feature type="transmembrane region" description="Helical" evidence="1">
    <location>
        <begin position="6"/>
        <end position="27"/>
    </location>
</feature>
<accession>A0A146KSM8</accession>
<feature type="transmembrane region" description="Helical" evidence="1">
    <location>
        <begin position="48"/>
        <end position="68"/>
    </location>
</feature>
<keyword evidence="1" id="KW-0812">Transmembrane</keyword>
<protein>
    <submittedName>
        <fullName evidence="2">Uncharacterized protein</fullName>
    </submittedName>
</protein>
<sequence>MLSSTLLYVLGYCCCYSSAAASLRLLTGAHSLYAVLYIRPLYRSYMSYLASYCAFFSIGFGIASSTGFDTNVCRRCCCWATPVIAAPLCIVLPFTIVVGTPLCTTVFVPDTTTLLVGFCEPPSYVVLSGEKGAVFVVSKPALIAADSSGSIVLGEI</sequence>
<proteinExistence type="predicted"/>
<organism evidence="2">
    <name type="scientific">Lygus hesperus</name>
    <name type="common">Western plant bug</name>
    <dbReference type="NCBI Taxonomy" id="30085"/>
    <lineage>
        <taxon>Eukaryota</taxon>
        <taxon>Metazoa</taxon>
        <taxon>Ecdysozoa</taxon>
        <taxon>Arthropoda</taxon>
        <taxon>Hexapoda</taxon>
        <taxon>Insecta</taxon>
        <taxon>Pterygota</taxon>
        <taxon>Neoptera</taxon>
        <taxon>Paraneoptera</taxon>
        <taxon>Hemiptera</taxon>
        <taxon>Heteroptera</taxon>
        <taxon>Panheteroptera</taxon>
        <taxon>Cimicomorpha</taxon>
        <taxon>Miridae</taxon>
        <taxon>Mirini</taxon>
        <taxon>Lygus</taxon>
    </lineage>
</organism>
<keyword evidence="1" id="KW-0472">Membrane</keyword>
<reference evidence="2" key="1">
    <citation type="journal article" date="2016" name="Gigascience">
        <title>De novo construction of an expanded transcriptome assembly for the western tarnished plant bug, Lygus hesperus.</title>
        <authorList>
            <person name="Tassone E.E."/>
            <person name="Geib S.M."/>
            <person name="Hall B."/>
            <person name="Fabrick J.A."/>
            <person name="Brent C.S."/>
            <person name="Hull J.J."/>
        </authorList>
    </citation>
    <scope>NUCLEOTIDE SEQUENCE</scope>
</reference>
<dbReference type="EMBL" id="GDHC01019974">
    <property type="protein sequence ID" value="JAP98654.1"/>
    <property type="molecule type" value="Transcribed_RNA"/>
</dbReference>